<dbReference type="InterPro" id="IPR027417">
    <property type="entry name" value="P-loop_NTPase"/>
</dbReference>
<dbReference type="AlphaFoldDB" id="A0A972K383"/>
<dbReference type="GO" id="GO:0005829">
    <property type="term" value="C:cytosol"/>
    <property type="evidence" value="ECO:0007669"/>
    <property type="project" value="TreeGrafter"/>
</dbReference>
<dbReference type="GO" id="GO:0016787">
    <property type="term" value="F:hydrolase activity"/>
    <property type="evidence" value="ECO:0007669"/>
    <property type="project" value="InterPro"/>
</dbReference>
<comment type="caution">
    <text evidence="3">The sequence shown here is derived from an EMBL/GenBank/DDBJ whole genome shotgun (WGS) entry which is preliminary data.</text>
</comment>
<dbReference type="InterPro" id="IPR050742">
    <property type="entry name" value="Helicase_Restrict-Modif_Enz"/>
</dbReference>
<dbReference type="PANTHER" id="PTHR47396:SF1">
    <property type="entry name" value="ATP-DEPENDENT HELICASE IRC3-RELATED"/>
    <property type="match status" value="1"/>
</dbReference>
<dbReference type="InterPro" id="IPR006935">
    <property type="entry name" value="Helicase/UvrB_N"/>
</dbReference>
<dbReference type="Proteomes" id="UP000641588">
    <property type="component" value="Unassembled WGS sequence"/>
</dbReference>
<protein>
    <submittedName>
        <fullName evidence="3">DUF4145 domain-containing protein</fullName>
    </submittedName>
</protein>
<feature type="domain" description="Helicase/UvrB N-terminal" evidence="1">
    <location>
        <begin position="365"/>
        <end position="496"/>
    </location>
</feature>
<proteinExistence type="predicted"/>
<evidence type="ECO:0000259" key="2">
    <source>
        <dbReference type="Pfam" id="PF13643"/>
    </source>
</evidence>
<feature type="domain" description="DUF4145" evidence="2">
    <location>
        <begin position="23"/>
        <end position="109"/>
    </location>
</feature>
<accession>A0A972K383</accession>
<dbReference type="Pfam" id="PF04851">
    <property type="entry name" value="ResIII"/>
    <property type="match status" value="1"/>
</dbReference>
<dbReference type="GO" id="GO:0005524">
    <property type="term" value="F:ATP binding"/>
    <property type="evidence" value="ECO:0007669"/>
    <property type="project" value="InterPro"/>
</dbReference>
<dbReference type="PANTHER" id="PTHR47396">
    <property type="entry name" value="TYPE I RESTRICTION ENZYME ECOKI R PROTEIN"/>
    <property type="match status" value="1"/>
</dbReference>
<dbReference type="EMBL" id="WHOD01000071">
    <property type="protein sequence ID" value="NOU95633.1"/>
    <property type="molecule type" value="Genomic_DNA"/>
</dbReference>
<evidence type="ECO:0000313" key="4">
    <source>
        <dbReference type="Proteomes" id="UP000641588"/>
    </source>
</evidence>
<reference evidence="3" key="1">
    <citation type="submission" date="2019-10" db="EMBL/GenBank/DDBJ databases">
        <title>Description of Paenibacillus glebae sp. nov.</title>
        <authorList>
            <person name="Carlier A."/>
            <person name="Qi S."/>
        </authorList>
    </citation>
    <scope>NUCLEOTIDE SEQUENCE</scope>
    <source>
        <strain evidence="3">LMG 31456</strain>
    </source>
</reference>
<dbReference type="InterPro" id="IPR025285">
    <property type="entry name" value="DUF4145"/>
</dbReference>
<evidence type="ECO:0000313" key="3">
    <source>
        <dbReference type="EMBL" id="NOU95633.1"/>
    </source>
</evidence>
<dbReference type="SUPFAM" id="SSF52540">
    <property type="entry name" value="P-loop containing nucleoside triphosphate hydrolases"/>
    <property type="match status" value="1"/>
</dbReference>
<dbReference type="Gene3D" id="3.40.50.300">
    <property type="entry name" value="P-loop containing nucleotide triphosphate hydrolases"/>
    <property type="match status" value="2"/>
</dbReference>
<dbReference type="GO" id="GO:0003677">
    <property type="term" value="F:DNA binding"/>
    <property type="evidence" value="ECO:0007669"/>
    <property type="project" value="InterPro"/>
</dbReference>
<evidence type="ECO:0000259" key="1">
    <source>
        <dbReference type="Pfam" id="PF04851"/>
    </source>
</evidence>
<dbReference type="Pfam" id="PF13643">
    <property type="entry name" value="DUF4145"/>
    <property type="match status" value="1"/>
</dbReference>
<organism evidence="3 4">
    <name type="scientific">Paenibacillus foliorum</name>
    <dbReference type="NCBI Taxonomy" id="2654974"/>
    <lineage>
        <taxon>Bacteria</taxon>
        <taxon>Bacillati</taxon>
        <taxon>Bacillota</taxon>
        <taxon>Bacilli</taxon>
        <taxon>Bacillales</taxon>
        <taxon>Paenibacillaceae</taxon>
        <taxon>Paenibacillus</taxon>
    </lineage>
</organism>
<keyword evidence="4" id="KW-1185">Reference proteome</keyword>
<gene>
    <name evidence="3" type="ORF">GC093_20715</name>
</gene>
<sequence length="747" mass="86015">MLVSNFKFLSVKWPVLANLGEIAERNLHHDPNTTIFKLRLYGEQLVGAIFAYEGKQEPRPNNQVTKINFLYSCGIIPEAIYNFLNDIRKKGNEAAHEGHDSKQDATDLLRATLQLSIWFFRTYEDDQFQPLTFIEPIKVQSSTELKKQLDDLTTSNTHQINLLKEKLDELRLREVSKEETILRRARSIVALSAIRLTEKDSRKLIGEQLTKLGWFCPEESYSQGARPTEGINSAIAKWPLNDKYMADYALFLGTKLVAFIDTKSQGRDPYSQLGRIIKNATNVIRRDTEDFVTLNNDNLIPFVFAANGLLKINSGIWFYDTRKNTNIPRIISSWYSPQGFIDLLRVDKDLSVKRLEHESIDYLSDFRDYQIKAIKKIEEALLESRNNLLVNMASGTGMTRMAVGLIYRLLKTEIFKRILFLVDRISVGHKAYEAFRETKLEGNFNLTDIYNIECFDSRNFDLKTRVSIETVQSIVRNLENPNSVFSVDTYDCIVIDGLYWSGELDNDLSYINSMFINKEDYQGKYMSAFDYFDATKIVLTTNSEKNLEYLFGEPVFTYLYENAISDGHLLGYKVTKMGLLSEQKYGKGFLTVEEVQLDKLILTEKFVRSVMVELIEHIDPLSNKKTIVFASSNDHAELIVNILRELLVNKYENLDKNTVVQITSSVDDVQQKIRLFENERLPNIAVSVDILTIGINVPEVCNLVFLRQVKSKMLFENMLLRASRLSFKIDKQYYNVFDAVGVFETLG</sequence>
<name>A0A972K383_9BACL</name>